<reference evidence="4 5" key="1">
    <citation type="submission" date="2019-10" db="EMBL/GenBank/DDBJ databases">
        <title>Comparative genomics of sulfur disproportionating microorganisms.</title>
        <authorList>
            <person name="Ward L.M."/>
            <person name="Bertran E."/>
            <person name="Johnston D."/>
        </authorList>
    </citation>
    <scope>NUCLEOTIDE SEQUENCE [LARGE SCALE GENOMIC DNA]</scope>
    <source>
        <strain evidence="4 5">DSM 14055</strain>
    </source>
</reference>
<dbReference type="GO" id="GO:0006355">
    <property type="term" value="P:regulation of DNA-templated transcription"/>
    <property type="evidence" value="ECO:0007669"/>
    <property type="project" value="UniProtKB-ARBA"/>
</dbReference>
<keyword evidence="5" id="KW-1185">Reference proteome</keyword>
<dbReference type="AlphaFoldDB" id="A0A6N7ING2"/>
<dbReference type="Proteomes" id="UP000441717">
    <property type="component" value="Unassembled WGS sequence"/>
</dbReference>
<organism evidence="4 5">
    <name type="scientific">Desulfofundulus thermobenzoicus</name>
    <dbReference type="NCBI Taxonomy" id="29376"/>
    <lineage>
        <taxon>Bacteria</taxon>
        <taxon>Bacillati</taxon>
        <taxon>Bacillota</taxon>
        <taxon>Clostridia</taxon>
        <taxon>Eubacteriales</taxon>
        <taxon>Peptococcaceae</taxon>
        <taxon>Desulfofundulus</taxon>
    </lineage>
</organism>
<keyword evidence="1 2" id="KW-0238">DNA-binding</keyword>
<dbReference type="PRINTS" id="PR00455">
    <property type="entry name" value="HTHTETR"/>
</dbReference>
<evidence type="ECO:0000256" key="2">
    <source>
        <dbReference type="PROSITE-ProRule" id="PRU00335"/>
    </source>
</evidence>
<dbReference type="Pfam" id="PF00440">
    <property type="entry name" value="TetR_N"/>
    <property type="match status" value="1"/>
</dbReference>
<protein>
    <submittedName>
        <fullName evidence="4">TetR family transcriptional regulator</fullName>
    </submittedName>
</protein>
<sequence length="203" mass="23285">MERSAENSKERILSAAEEVFAARGIDGARVDEIANQANINKRMLYHYFQSKEELYIAVLRANFEKVLAISSRPFNGTGNLKEQVATAIGNYFYFLAQNPHFARLMTWEALQGGVHARKVLPAIWEEGLERLKAILEQGMSQGVFRPDLDLRQLLTSINALCSYYFINKDILSTLWDIDPVQPDVLEKRLKHIRDLVLNYITRP</sequence>
<dbReference type="Gene3D" id="1.10.357.10">
    <property type="entry name" value="Tetracycline Repressor, domain 2"/>
    <property type="match status" value="1"/>
</dbReference>
<dbReference type="PROSITE" id="PS50977">
    <property type="entry name" value="HTH_TETR_2"/>
    <property type="match status" value="1"/>
</dbReference>
<evidence type="ECO:0000313" key="5">
    <source>
        <dbReference type="Proteomes" id="UP000441717"/>
    </source>
</evidence>
<accession>A0A6N7ING2</accession>
<dbReference type="InterPro" id="IPR009057">
    <property type="entry name" value="Homeodomain-like_sf"/>
</dbReference>
<dbReference type="InterPro" id="IPR036271">
    <property type="entry name" value="Tet_transcr_reg_TetR-rel_C_sf"/>
</dbReference>
<dbReference type="InterPro" id="IPR050109">
    <property type="entry name" value="HTH-type_TetR-like_transc_reg"/>
</dbReference>
<gene>
    <name evidence="4" type="ORF">GFC01_04550</name>
</gene>
<dbReference type="EMBL" id="WHYR01000008">
    <property type="protein sequence ID" value="MQL51545.1"/>
    <property type="molecule type" value="Genomic_DNA"/>
</dbReference>
<dbReference type="InterPro" id="IPR001647">
    <property type="entry name" value="HTH_TetR"/>
</dbReference>
<evidence type="ECO:0000256" key="1">
    <source>
        <dbReference type="ARBA" id="ARBA00023125"/>
    </source>
</evidence>
<proteinExistence type="predicted"/>
<dbReference type="SUPFAM" id="SSF48498">
    <property type="entry name" value="Tetracyclin repressor-like, C-terminal domain"/>
    <property type="match status" value="1"/>
</dbReference>
<evidence type="ECO:0000313" key="4">
    <source>
        <dbReference type="EMBL" id="MQL51545.1"/>
    </source>
</evidence>
<feature type="domain" description="HTH tetR-type" evidence="3">
    <location>
        <begin position="6"/>
        <end position="66"/>
    </location>
</feature>
<dbReference type="Pfam" id="PF17938">
    <property type="entry name" value="TetR_C_29"/>
    <property type="match status" value="1"/>
</dbReference>
<dbReference type="RefSeq" id="WP_207707577.1">
    <property type="nucleotide sequence ID" value="NZ_WHYR01000008.1"/>
</dbReference>
<comment type="caution">
    <text evidence="4">The sequence shown here is derived from an EMBL/GenBank/DDBJ whole genome shotgun (WGS) entry which is preliminary data.</text>
</comment>
<name>A0A6N7ING2_9FIRM</name>
<dbReference type="SUPFAM" id="SSF46689">
    <property type="entry name" value="Homeodomain-like"/>
    <property type="match status" value="1"/>
</dbReference>
<dbReference type="InterPro" id="IPR041474">
    <property type="entry name" value="NicS_C"/>
</dbReference>
<dbReference type="PANTHER" id="PTHR30328">
    <property type="entry name" value="TRANSCRIPTIONAL REPRESSOR"/>
    <property type="match status" value="1"/>
</dbReference>
<feature type="DNA-binding region" description="H-T-H motif" evidence="2">
    <location>
        <begin position="29"/>
        <end position="48"/>
    </location>
</feature>
<dbReference type="GO" id="GO:0003677">
    <property type="term" value="F:DNA binding"/>
    <property type="evidence" value="ECO:0007669"/>
    <property type="project" value="UniProtKB-UniRule"/>
</dbReference>
<dbReference type="PANTHER" id="PTHR30328:SF54">
    <property type="entry name" value="HTH-TYPE TRANSCRIPTIONAL REPRESSOR SCO4008"/>
    <property type="match status" value="1"/>
</dbReference>
<evidence type="ECO:0000259" key="3">
    <source>
        <dbReference type="PROSITE" id="PS50977"/>
    </source>
</evidence>